<dbReference type="InterPro" id="IPR030475">
    <property type="entry name" value="RNR_small_AS"/>
</dbReference>
<dbReference type="UniPathway" id="UPA00326"/>
<keyword evidence="10" id="KW-0812">Transmembrane</keyword>
<dbReference type="InterPro" id="IPR033909">
    <property type="entry name" value="RNR_small"/>
</dbReference>
<feature type="transmembrane region" description="Helical" evidence="10">
    <location>
        <begin position="166"/>
        <end position="190"/>
    </location>
</feature>
<dbReference type="Pfam" id="PF00268">
    <property type="entry name" value="Ribonuc_red_sm"/>
    <property type="match status" value="1"/>
</dbReference>
<dbReference type="RefSeq" id="WP_144994751.1">
    <property type="nucleotide sequence ID" value="NZ_VNJK01000006.1"/>
</dbReference>
<dbReference type="OrthoDB" id="9766544at2"/>
<keyword evidence="5" id="KW-0479">Metal-binding</keyword>
<keyword evidence="8" id="KW-0215">Deoxyribonucleotide synthesis</keyword>
<dbReference type="GO" id="GO:0004748">
    <property type="term" value="F:ribonucleoside-diphosphate reductase activity, thioredoxin disulfide as acceptor"/>
    <property type="evidence" value="ECO:0007669"/>
    <property type="project" value="UniProtKB-EC"/>
</dbReference>
<reference evidence="11 12" key="1">
    <citation type="submission" date="2019-07" db="EMBL/GenBank/DDBJ databases">
        <authorList>
            <person name="Kim J."/>
        </authorList>
    </citation>
    <scope>NUCLEOTIDE SEQUENCE [LARGE SCALE GENOMIC DNA]</scope>
    <source>
        <strain evidence="11 12">N4</strain>
    </source>
</reference>
<comment type="catalytic activity">
    <reaction evidence="9">
        <text>a 2'-deoxyribonucleoside 5'-diphosphate + [thioredoxin]-disulfide + H2O = a ribonucleoside 5'-diphosphate + [thioredoxin]-dithiol</text>
        <dbReference type="Rhea" id="RHEA:23252"/>
        <dbReference type="Rhea" id="RHEA-COMP:10698"/>
        <dbReference type="Rhea" id="RHEA-COMP:10700"/>
        <dbReference type="ChEBI" id="CHEBI:15377"/>
        <dbReference type="ChEBI" id="CHEBI:29950"/>
        <dbReference type="ChEBI" id="CHEBI:50058"/>
        <dbReference type="ChEBI" id="CHEBI:57930"/>
        <dbReference type="ChEBI" id="CHEBI:73316"/>
        <dbReference type="EC" id="1.17.4.1"/>
    </reaction>
</comment>
<dbReference type="InterPro" id="IPR026494">
    <property type="entry name" value="RNR_NrdF-like"/>
</dbReference>
<dbReference type="AlphaFoldDB" id="A0A559IED8"/>
<dbReference type="NCBIfam" id="NF007183">
    <property type="entry name" value="PRK09614.1-2"/>
    <property type="match status" value="1"/>
</dbReference>
<gene>
    <name evidence="11" type="primary">nrdF</name>
    <name evidence="11" type="ORF">FPZ44_23960</name>
</gene>
<dbReference type="EC" id="1.17.4.1" evidence="4"/>
<name>A0A559IED8_9BACL</name>
<dbReference type="Gene3D" id="1.10.620.20">
    <property type="entry name" value="Ribonucleotide Reductase, subunit A"/>
    <property type="match status" value="1"/>
</dbReference>
<keyword evidence="10" id="KW-1133">Transmembrane helix</keyword>
<evidence type="ECO:0000256" key="1">
    <source>
        <dbReference type="ARBA" id="ARBA00001962"/>
    </source>
</evidence>
<dbReference type="PANTHER" id="PTHR23409">
    <property type="entry name" value="RIBONUCLEOSIDE-DIPHOSPHATE REDUCTASE SMALL CHAIN"/>
    <property type="match status" value="1"/>
</dbReference>
<evidence type="ECO:0000256" key="4">
    <source>
        <dbReference type="ARBA" id="ARBA00012274"/>
    </source>
</evidence>
<dbReference type="GO" id="GO:0046872">
    <property type="term" value="F:metal ion binding"/>
    <property type="evidence" value="ECO:0007669"/>
    <property type="project" value="UniProtKB-KW"/>
</dbReference>
<protein>
    <recommendedName>
        <fullName evidence="4">ribonucleoside-diphosphate reductase</fullName>
        <ecNumber evidence="4">1.17.4.1</ecNumber>
    </recommendedName>
</protein>
<keyword evidence="12" id="KW-1185">Reference proteome</keyword>
<comment type="similarity">
    <text evidence="2">Belongs to the ribonucleoside diphosphate reductase small chain family.</text>
</comment>
<keyword evidence="7" id="KW-0408">Iron</keyword>
<dbReference type="GO" id="GO:0009263">
    <property type="term" value="P:deoxyribonucleotide biosynthetic process"/>
    <property type="evidence" value="ECO:0007669"/>
    <property type="project" value="UniProtKB-KW"/>
</dbReference>
<evidence type="ECO:0000256" key="6">
    <source>
        <dbReference type="ARBA" id="ARBA00023002"/>
    </source>
</evidence>
<keyword evidence="10" id="KW-0472">Membrane</keyword>
<evidence type="ECO:0000256" key="7">
    <source>
        <dbReference type="ARBA" id="ARBA00023004"/>
    </source>
</evidence>
<keyword evidence="6 11" id="KW-0560">Oxidoreductase</keyword>
<dbReference type="PROSITE" id="PS00368">
    <property type="entry name" value="RIBORED_SMALL"/>
    <property type="match status" value="1"/>
</dbReference>
<dbReference type="Proteomes" id="UP000318102">
    <property type="component" value="Unassembled WGS sequence"/>
</dbReference>
<evidence type="ECO:0000256" key="3">
    <source>
        <dbReference type="ARBA" id="ARBA00011209"/>
    </source>
</evidence>
<evidence type="ECO:0000256" key="9">
    <source>
        <dbReference type="ARBA" id="ARBA00047754"/>
    </source>
</evidence>
<proteinExistence type="inferred from homology"/>
<dbReference type="NCBIfam" id="TIGR04171">
    <property type="entry name" value="RNR_1b_NrdF"/>
    <property type="match status" value="1"/>
</dbReference>
<dbReference type="PANTHER" id="PTHR23409:SF18">
    <property type="entry name" value="RIBONUCLEOSIDE-DIPHOSPHATE REDUCTASE SUBUNIT M2"/>
    <property type="match status" value="1"/>
</dbReference>
<comment type="subunit">
    <text evidence="3">Tetramer of two alpha and two beta subunits.</text>
</comment>
<evidence type="ECO:0000256" key="8">
    <source>
        <dbReference type="ARBA" id="ARBA00023116"/>
    </source>
</evidence>
<evidence type="ECO:0000313" key="12">
    <source>
        <dbReference type="Proteomes" id="UP000318102"/>
    </source>
</evidence>
<dbReference type="SUPFAM" id="SSF47240">
    <property type="entry name" value="Ferritin-like"/>
    <property type="match status" value="1"/>
</dbReference>
<evidence type="ECO:0000256" key="10">
    <source>
        <dbReference type="SAM" id="Phobius"/>
    </source>
</evidence>
<dbReference type="InterPro" id="IPR009078">
    <property type="entry name" value="Ferritin-like_SF"/>
</dbReference>
<evidence type="ECO:0000256" key="2">
    <source>
        <dbReference type="ARBA" id="ARBA00009303"/>
    </source>
</evidence>
<evidence type="ECO:0000313" key="11">
    <source>
        <dbReference type="EMBL" id="TVX86005.1"/>
    </source>
</evidence>
<accession>A0A559IED8</accession>
<dbReference type="GO" id="GO:0005971">
    <property type="term" value="C:ribonucleoside-diphosphate reductase complex"/>
    <property type="evidence" value="ECO:0007669"/>
    <property type="project" value="InterPro"/>
</dbReference>
<dbReference type="EMBL" id="VNJK01000006">
    <property type="protein sequence ID" value="TVX86005.1"/>
    <property type="molecule type" value="Genomic_DNA"/>
</dbReference>
<organism evidence="11 12">
    <name type="scientific">Paenibacillus agilis</name>
    <dbReference type="NCBI Taxonomy" id="3020863"/>
    <lineage>
        <taxon>Bacteria</taxon>
        <taxon>Bacillati</taxon>
        <taxon>Bacillota</taxon>
        <taxon>Bacilli</taxon>
        <taxon>Bacillales</taxon>
        <taxon>Paenibacillaceae</taxon>
        <taxon>Paenibacillus</taxon>
    </lineage>
</organism>
<dbReference type="CDD" id="cd01049">
    <property type="entry name" value="RNRR2"/>
    <property type="match status" value="1"/>
</dbReference>
<dbReference type="InterPro" id="IPR000358">
    <property type="entry name" value="RNR_small_fam"/>
</dbReference>
<evidence type="ECO:0000256" key="5">
    <source>
        <dbReference type="ARBA" id="ARBA00022723"/>
    </source>
</evidence>
<sequence>MSAEVINWDELSKRRKAINWNELSKDSVGLRFWNQNVQQFWLPEEYSPSNDKAIWDLLTPQQKEAYKKALIKLTHLDTEQFSQGMPLLVLHTKNQHISSVFSFMQMMEAVHAKSYSNIFQSLITDKAEERELYEYQENHKNLQRIAEIIVGKYHKLFNIKPSRKDLYMAMVASVLLESFLFYSGFFYPLYLAVGQKKMINSAEIIWAIIRDESIHGVLVGLEAQNVYKELNDEEKEEVDTETRELLIELYDHEAEFTEEVYGEIDLVDEVMEFVRYNANKALSNLGIAPYFDNVVVNPIILNGIDTETKNHDFFSAKGNGYVRSINLVPIGDSDFARLESMLGKAVA</sequence>
<dbReference type="InterPro" id="IPR012348">
    <property type="entry name" value="RNR-like"/>
</dbReference>
<comment type="caution">
    <text evidence="11">The sequence shown here is derived from an EMBL/GenBank/DDBJ whole genome shotgun (WGS) entry which is preliminary data.</text>
</comment>
<comment type="cofactor">
    <cofactor evidence="1">
        <name>Fe cation</name>
        <dbReference type="ChEBI" id="CHEBI:24875"/>
    </cofactor>
</comment>